<feature type="domain" description="Acyl-CoA oxidase/dehydrogenase middle" evidence="9">
    <location>
        <begin position="133"/>
        <end position="214"/>
    </location>
</feature>
<dbReference type="PANTHER" id="PTHR48083:SF13">
    <property type="entry name" value="ACYL-COA DEHYDROGENASE FAMILY MEMBER 11"/>
    <property type="match status" value="1"/>
</dbReference>
<dbReference type="OrthoDB" id="9770681at2"/>
<evidence type="ECO:0000256" key="5">
    <source>
        <dbReference type="ARBA" id="ARBA00022827"/>
    </source>
</evidence>
<dbReference type="InterPro" id="IPR037069">
    <property type="entry name" value="AcylCoA_DH/ox_N_sf"/>
</dbReference>
<dbReference type="Gene3D" id="1.10.540.10">
    <property type="entry name" value="Acyl-CoA dehydrogenase/oxidase, N-terminal domain"/>
    <property type="match status" value="1"/>
</dbReference>
<dbReference type="SUPFAM" id="SSF47203">
    <property type="entry name" value="Acyl-CoA dehydrogenase C-terminal domain-like"/>
    <property type="match status" value="1"/>
</dbReference>
<accession>A0A1H2FF95</accession>
<keyword evidence="5 7" id="KW-0274">FAD</keyword>
<evidence type="ECO:0000256" key="3">
    <source>
        <dbReference type="ARBA" id="ARBA00011738"/>
    </source>
</evidence>
<dbReference type="Proteomes" id="UP000243232">
    <property type="component" value="Chromosome I"/>
</dbReference>
<evidence type="ECO:0000256" key="1">
    <source>
        <dbReference type="ARBA" id="ARBA00001974"/>
    </source>
</evidence>
<feature type="domain" description="Acyl-CoA dehydrogenase/oxidase C-terminal" evidence="8">
    <location>
        <begin position="245"/>
        <end position="394"/>
    </location>
</feature>
<evidence type="ECO:0000259" key="8">
    <source>
        <dbReference type="Pfam" id="PF00441"/>
    </source>
</evidence>
<evidence type="ECO:0000313" key="11">
    <source>
        <dbReference type="EMBL" id="SDU05953.1"/>
    </source>
</evidence>
<feature type="domain" description="Acyl-CoA dehydrogenase/oxidase N-terminal" evidence="10">
    <location>
        <begin position="9"/>
        <end position="128"/>
    </location>
</feature>
<keyword evidence="6 7" id="KW-0560">Oxidoreductase</keyword>
<comment type="similarity">
    <text evidence="2 7">Belongs to the acyl-CoA dehydrogenase family.</text>
</comment>
<dbReference type="InterPro" id="IPR036250">
    <property type="entry name" value="AcylCo_DH-like_C"/>
</dbReference>
<dbReference type="Pfam" id="PF00441">
    <property type="entry name" value="Acyl-CoA_dh_1"/>
    <property type="match status" value="1"/>
</dbReference>
<dbReference type="Pfam" id="PF02771">
    <property type="entry name" value="Acyl-CoA_dh_N"/>
    <property type="match status" value="1"/>
</dbReference>
<dbReference type="RefSeq" id="WP_090193917.1">
    <property type="nucleotide sequence ID" value="NZ_LT629785.1"/>
</dbReference>
<dbReference type="InterPro" id="IPR050741">
    <property type="entry name" value="Acyl-CoA_dehydrogenase"/>
</dbReference>
<name>A0A1H2FF95_9PSED</name>
<comment type="cofactor">
    <cofactor evidence="1 7">
        <name>FAD</name>
        <dbReference type="ChEBI" id="CHEBI:57692"/>
    </cofactor>
</comment>
<dbReference type="Gene3D" id="1.20.140.10">
    <property type="entry name" value="Butyryl-CoA Dehydrogenase, subunit A, domain 3"/>
    <property type="match status" value="1"/>
</dbReference>
<dbReference type="InterPro" id="IPR006091">
    <property type="entry name" value="Acyl-CoA_Oxase/DH_mid-dom"/>
</dbReference>
<evidence type="ECO:0000256" key="2">
    <source>
        <dbReference type="ARBA" id="ARBA00009347"/>
    </source>
</evidence>
<keyword evidence="12" id="KW-1185">Reference proteome</keyword>
<dbReference type="GO" id="GO:0033539">
    <property type="term" value="P:fatty acid beta-oxidation using acyl-CoA dehydrogenase"/>
    <property type="evidence" value="ECO:0007669"/>
    <property type="project" value="TreeGrafter"/>
</dbReference>
<dbReference type="FunFam" id="2.40.110.10:FF:000002">
    <property type="entry name" value="Acyl-CoA dehydrogenase fadE12"/>
    <property type="match status" value="1"/>
</dbReference>
<sequence>MNFAYSARTEALRLQLRRFLDEHIVPRIAAWHAEVAAGQYPPSFMPDLKALARAEGLWNLFLPALQADEPGTALTNLEYAPLAEIMGRVSWASEVFNCNAPDTGNMELLHLFATQEQRQRWLLPLLEGQIRSAFAMTEPDVPSSDASNIQTLIRRDGDEYVINGRKWFITNAAHPDCKLLIVMGKTDPDAAAHQQQSMILVPFDTPGVQLLRNIPVLNHIAPEGHCEMLLRDVRVPASNLLGREGDGFMMAQARLGPGRIHHCMRSIGMAELALELMVERCQERKVFGKYLQQYANIGDWIAESRIEIEQARLLVLKTAWMIDEVGARAARNEIAMIKALVPAMHTRVVDRAIQVYGAMGLSPDTPLADMWTGGRALRFADGPDQVHLRSIARFELKAAEQQRGATAAYLTPPHSLG</sequence>
<evidence type="ECO:0000256" key="6">
    <source>
        <dbReference type="ARBA" id="ARBA00023002"/>
    </source>
</evidence>
<evidence type="ECO:0000256" key="7">
    <source>
        <dbReference type="RuleBase" id="RU362125"/>
    </source>
</evidence>
<evidence type="ECO:0000313" key="12">
    <source>
        <dbReference type="Proteomes" id="UP000243232"/>
    </source>
</evidence>
<dbReference type="InterPro" id="IPR013786">
    <property type="entry name" value="AcylCoA_DH/ox_N"/>
</dbReference>
<keyword evidence="4 7" id="KW-0285">Flavoprotein</keyword>
<dbReference type="GO" id="GO:0050660">
    <property type="term" value="F:flavin adenine dinucleotide binding"/>
    <property type="evidence" value="ECO:0007669"/>
    <property type="project" value="InterPro"/>
</dbReference>
<dbReference type="STRING" id="364197.SAMN05216296_1541"/>
<dbReference type="SUPFAM" id="SSF56645">
    <property type="entry name" value="Acyl-CoA dehydrogenase NM domain-like"/>
    <property type="match status" value="1"/>
</dbReference>
<evidence type="ECO:0000256" key="4">
    <source>
        <dbReference type="ARBA" id="ARBA00022630"/>
    </source>
</evidence>
<dbReference type="InterPro" id="IPR009075">
    <property type="entry name" value="AcylCo_DH/oxidase_C"/>
</dbReference>
<dbReference type="InterPro" id="IPR046373">
    <property type="entry name" value="Acyl-CoA_Oxase/DH_mid-dom_sf"/>
</dbReference>
<dbReference type="EMBL" id="LT629785">
    <property type="protein sequence ID" value="SDU05953.1"/>
    <property type="molecule type" value="Genomic_DNA"/>
</dbReference>
<proteinExistence type="inferred from homology"/>
<reference evidence="12" key="1">
    <citation type="submission" date="2016-10" db="EMBL/GenBank/DDBJ databases">
        <authorList>
            <person name="Varghese N."/>
            <person name="Submissions S."/>
        </authorList>
    </citation>
    <scope>NUCLEOTIDE SEQUENCE [LARGE SCALE GENOMIC DNA]</scope>
    <source>
        <strain evidence="12">DSM 17875</strain>
    </source>
</reference>
<gene>
    <name evidence="11" type="ORF">SAMN05216296_1541</name>
</gene>
<protein>
    <submittedName>
        <fullName evidence="11">Acyl-CoA dehydrogenase</fullName>
    </submittedName>
</protein>
<dbReference type="InterPro" id="IPR009100">
    <property type="entry name" value="AcylCoA_DH/oxidase_NM_dom_sf"/>
</dbReference>
<dbReference type="GO" id="GO:0003995">
    <property type="term" value="F:acyl-CoA dehydrogenase activity"/>
    <property type="evidence" value="ECO:0007669"/>
    <property type="project" value="TreeGrafter"/>
</dbReference>
<organism evidence="11 12">
    <name type="scientific">Pseudomonas pohangensis</name>
    <dbReference type="NCBI Taxonomy" id="364197"/>
    <lineage>
        <taxon>Bacteria</taxon>
        <taxon>Pseudomonadati</taxon>
        <taxon>Pseudomonadota</taxon>
        <taxon>Gammaproteobacteria</taxon>
        <taxon>Pseudomonadales</taxon>
        <taxon>Pseudomonadaceae</taxon>
        <taxon>Pseudomonas</taxon>
    </lineage>
</organism>
<comment type="subunit">
    <text evidence="3">Homodimer.</text>
</comment>
<dbReference type="Gene3D" id="2.40.110.10">
    <property type="entry name" value="Butyryl-CoA Dehydrogenase, subunit A, domain 2"/>
    <property type="match status" value="1"/>
</dbReference>
<evidence type="ECO:0000259" key="9">
    <source>
        <dbReference type="Pfam" id="PF02770"/>
    </source>
</evidence>
<dbReference type="AlphaFoldDB" id="A0A1H2FF95"/>
<dbReference type="GO" id="GO:0005737">
    <property type="term" value="C:cytoplasm"/>
    <property type="evidence" value="ECO:0007669"/>
    <property type="project" value="TreeGrafter"/>
</dbReference>
<dbReference type="Pfam" id="PF02770">
    <property type="entry name" value="Acyl-CoA_dh_M"/>
    <property type="match status" value="1"/>
</dbReference>
<evidence type="ECO:0000259" key="10">
    <source>
        <dbReference type="Pfam" id="PF02771"/>
    </source>
</evidence>
<dbReference type="PANTHER" id="PTHR48083">
    <property type="entry name" value="MEDIUM-CHAIN SPECIFIC ACYL-COA DEHYDROGENASE, MITOCHONDRIAL-RELATED"/>
    <property type="match status" value="1"/>
</dbReference>